<comment type="similarity">
    <text evidence="1">Belongs to the peptidase C78 family.</text>
</comment>
<dbReference type="RefSeq" id="XP_031574803.1">
    <property type="nucleotide sequence ID" value="XM_031718943.1"/>
</dbReference>
<dbReference type="FunCoup" id="A0A6P8JAP6">
    <property type="interactions" value="14"/>
</dbReference>
<dbReference type="Proteomes" id="UP000515163">
    <property type="component" value="Unplaced"/>
</dbReference>
<dbReference type="InterPro" id="IPR012462">
    <property type="entry name" value="UFSP1/2_DUB_cat"/>
</dbReference>
<accession>A0A6P8JAP6</accession>
<dbReference type="Gene3D" id="3.90.70.130">
    <property type="match status" value="1"/>
</dbReference>
<name>A0A6P8JAP6_ACTTE</name>
<evidence type="ECO:0000313" key="4">
    <source>
        <dbReference type="Proteomes" id="UP000515163"/>
    </source>
</evidence>
<dbReference type="GO" id="GO:0071567">
    <property type="term" value="F:deUFMylase activity"/>
    <property type="evidence" value="ECO:0007669"/>
    <property type="project" value="UniProtKB-ARBA"/>
</dbReference>
<dbReference type="PANTHER" id="PTHR48153:SF3">
    <property type="entry name" value="INACTIVE UFM1-SPECIFIC PROTEASE 1"/>
    <property type="match status" value="1"/>
</dbReference>
<dbReference type="SUPFAM" id="SSF54001">
    <property type="entry name" value="Cysteine proteinases"/>
    <property type="match status" value="1"/>
</dbReference>
<gene>
    <name evidence="5" type="primary">LOC116308506</name>
</gene>
<evidence type="ECO:0000256" key="1">
    <source>
        <dbReference type="ARBA" id="ARBA00008552"/>
    </source>
</evidence>
<evidence type="ECO:0000259" key="3">
    <source>
        <dbReference type="Pfam" id="PF07910"/>
    </source>
</evidence>
<sequence>MNNPSILTNIHECIALPLSCKEVGVVNGKYGYYHYLVDGVNDKGWGCGYRSLQTLCSWVCYALGDQSKNRTHAVPTLREIQQILVTLEDKPSSFLGSKEWIGTYEVFLVMDHLYDVSSKILHVESGSKVAEKAKEILNHFVKFGSPVMIGGDNDASSKTLLGVCCTEQGEYYFLIADPHFVGKANIDVLTKNGWLEWKRLEDVFIEGSFYNFCLPQLRSS</sequence>
<dbReference type="GeneID" id="116308506"/>
<keyword evidence="2" id="KW-0378">Hydrolase</keyword>
<keyword evidence="4" id="KW-1185">Reference proteome</keyword>
<reference evidence="5" key="1">
    <citation type="submission" date="2025-08" db="UniProtKB">
        <authorList>
            <consortium name="RefSeq"/>
        </authorList>
    </citation>
    <scope>IDENTIFICATION</scope>
    <source>
        <tissue evidence="5">Tentacle</tissue>
    </source>
</reference>
<protein>
    <submittedName>
        <fullName evidence="5">Ufm1-specific protease 2-like</fullName>
    </submittedName>
</protein>
<organism evidence="4 5">
    <name type="scientific">Actinia tenebrosa</name>
    <name type="common">Australian red waratah sea anemone</name>
    <dbReference type="NCBI Taxonomy" id="6105"/>
    <lineage>
        <taxon>Eukaryota</taxon>
        <taxon>Metazoa</taxon>
        <taxon>Cnidaria</taxon>
        <taxon>Anthozoa</taxon>
        <taxon>Hexacorallia</taxon>
        <taxon>Actiniaria</taxon>
        <taxon>Actiniidae</taxon>
        <taxon>Actinia</taxon>
    </lineage>
</organism>
<dbReference type="AlphaFoldDB" id="A0A6P8JAP6"/>
<evidence type="ECO:0000313" key="5">
    <source>
        <dbReference type="RefSeq" id="XP_031574803.1"/>
    </source>
</evidence>
<proteinExistence type="inferred from homology"/>
<dbReference type="InParanoid" id="A0A6P8JAP6"/>
<dbReference type="PANTHER" id="PTHR48153">
    <property type="entry name" value="UFM1-SPECIFIC PROTEASE 2"/>
    <property type="match status" value="1"/>
</dbReference>
<feature type="domain" description="UFSP1/2/DUB catalytic" evidence="3">
    <location>
        <begin position="22"/>
        <end position="213"/>
    </location>
</feature>
<dbReference type="InterPro" id="IPR038765">
    <property type="entry name" value="Papain-like_cys_pep_sf"/>
</dbReference>
<dbReference type="Pfam" id="PF07910">
    <property type="entry name" value="Peptidase_C78"/>
    <property type="match status" value="1"/>
</dbReference>
<dbReference type="OrthoDB" id="417506at2759"/>
<dbReference type="KEGG" id="aten:116308506"/>
<evidence type="ECO:0000256" key="2">
    <source>
        <dbReference type="ARBA" id="ARBA00022801"/>
    </source>
</evidence>